<keyword evidence="3" id="KW-1185">Reference proteome</keyword>
<protein>
    <recommendedName>
        <fullName evidence="4">SCP domain-containing protein</fullName>
    </recommendedName>
</protein>
<dbReference type="AlphaFoldDB" id="A0A2G5VC23"/>
<comment type="caution">
    <text evidence="2">The sequence shown here is derived from an EMBL/GenBank/DDBJ whole genome shotgun (WGS) entry which is preliminary data.</text>
</comment>
<dbReference type="OrthoDB" id="5908967at2759"/>
<organism evidence="2 3">
    <name type="scientific">Caenorhabditis nigoni</name>
    <dbReference type="NCBI Taxonomy" id="1611254"/>
    <lineage>
        <taxon>Eukaryota</taxon>
        <taxon>Metazoa</taxon>
        <taxon>Ecdysozoa</taxon>
        <taxon>Nematoda</taxon>
        <taxon>Chromadorea</taxon>
        <taxon>Rhabditida</taxon>
        <taxon>Rhabditina</taxon>
        <taxon>Rhabditomorpha</taxon>
        <taxon>Rhabditoidea</taxon>
        <taxon>Rhabditidae</taxon>
        <taxon>Peloderinae</taxon>
        <taxon>Caenorhabditis</taxon>
    </lineage>
</organism>
<evidence type="ECO:0000313" key="3">
    <source>
        <dbReference type="Proteomes" id="UP000230233"/>
    </source>
</evidence>
<evidence type="ECO:0000313" key="2">
    <source>
        <dbReference type="EMBL" id="PIC49287.1"/>
    </source>
</evidence>
<feature type="region of interest" description="Disordered" evidence="1">
    <location>
        <begin position="220"/>
        <end position="244"/>
    </location>
</feature>
<sequence>MGPLSQLIGTGGPDLGPFFPERAKIFTLYGEAGSKCDNGYENNDGLCKYIGLTGPEFVEKLNEKRREFAKKEKIPNMRKLVWSDELAQEVSVAKDVPFHEEAYADWLYDGTYEQRFKDLMDDLPKILLAKELNDSDEHSSANTAFSYYPLHEKIGCNKMIWENETYCFLTPGVPFEFLDMHFQAHYLFLDSGEAGSKCDNGYENEDGLCKHIEPTTSTVPTTTVTTTTKKPTPKTPTASISFPN</sequence>
<proteinExistence type="predicted"/>
<reference evidence="3" key="1">
    <citation type="submission" date="2017-10" db="EMBL/GenBank/DDBJ databases">
        <title>Rapid genome shrinkage in a self-fertile nematode reveals novel sperm competition proteins.</title>
        <authorList>
            <person name="Yin D."/>
            <person name="Schwarz E.M."/>
            <person name="Thomas C.G."/>
            <person name="Felde R.L."/>
            <person name="Korf I.F."/>
            <person name="Cutter A.D."/>
            <person name="Schartner C.M."/>
            <person name="Ralston E.J."/>
            <person name="Meyer B.J."/>
            <person name="Haag E.S."/>
        </authorList>
    </citation>
    <scope>NUCLEOTIDE SEQUENCE [LARGE SCALE GENOMIC DNA]</scope>
    <source>
        <strain evidence="3">JU1422</strain>
    </source>
</reference>
<evidence type="ECO:0000256" key="1">
    <source>
        <dbReference type="SAM" id="MobiDB-lite"/>
    </source>
</evidence>
<evidence type="ECO:0008006" key="4">
    <source>
        <dbReference type="Google" id="ProtNLM"/>
    </source>
</evidence>
<dbReference type="EMBL" id="PDUG01000002">
    <property type="protein sequence ID" value="PIC49287.1"/>
    <property type="molecule type" value="Genomic_DNA"/>
</dbReference>
<accession>A0A2G5VC23</accession>
<dbReference type="Proteomes" id="UP000230233">
    <property type="component" value="Chromosome II"/>
</dbReference>
<gene>
    <name evidence="2" type="primary">Cnig_chr_II.g7943</name>
    <name evidence="2" type="ORF">B9Z55_007943</name>
</gene>
<feature type="compositionally biased region" description="Low complexity" evidence="1">
    <location>
        <begin position="220"/>
        <end position="230"/>
    </location>
</feature>
<name>A0A2G5VC23_9PELO</name>